<dbReference type="OrthoDB" id="9809429at2"/>
<evidence type="ECO:0000256" key="9">
    <source>
        <dbReference type="RuleBase" id="RU363013"/>
    </source>
</evidence>
<comment type="pathway">
    <text evidence="2">Carbohydrate metabolism; erythritol degradation.</text>
</comment>
<organism evidence="10 11">
    <name type="scientific">Zymomonas mobilis</name>
    <dbReference type="NCBI Taxonomy" id="542"/>
    <lineage>
        <taxon>Bacteria</taxon>
        <taxon>Pseudomonadati</taxon>
        <taxon>Pseudomonadota</taxon>
        <taxon>Alphaproteobacteria</taxon>
        <taxon>Sphingomonadales</taxon>
        <taxon>Zymomonadaceae</taxon>
        <taxon>Zymomonas</taxon>
    </lineage>
</organism>
<dbReference type="InterPro" id="IPR020861">
    <property type="entry name" value="Triosephosphate_isomerase_AS"/>
</dbReference>
<dbReference type="GO" id="GO:0004807">
    <property type="term" value="F:triose-phosphate isomerase activity"/>
    <property type="evidence" value="ECO:0007669"/>
    <property type="project" value="UniProtKB-UniRule"/>
</dbReference>
<comment type="catalytic activity">
    <reaction evidence="8 9">
        <text>D-glyceraldehyde 3-phosphate = dihydroxyacetone phosphate</text>
        <dbReference type="Rhea" id="RHEA:18585"/>
        <dbReference type="ChEBI" id="CHEBI:57642"/>
        <dbReference type="ChEBI" id="CHEBI:59776"/>
        <dbReference type="EC" id="5.3.1.1"/>
    </reaction>
</comment>
<comment type="pathway">
    <text evidence="8 9">Carbohydrate degradation; glycolysis; D-glyceraldehyde 3-phosphate from glycerone phosphate: step 1/1.</text>
</comment>
<dbReference type="PROSITE" id="PS51440">
    <property type="entry name" value="TIM_2"/>
    <property type="match status" value="1"/>
</dbReference>
<dbReference type="Proteomes" id="UP000316887">
    <property type="component" value="Unassembled WGS sequence"/>
</dbReference>
<dbReference type="GO" id="GO:0006094">
    <property type="term" value="P:gluconeogenesis"/>
    <property type="evidence" value="ECO:0007669"/>
    <property type="project" value="UniProtKB-UniRule"/>
</dbReference>
<feature type="binding site" evidence="8">
    <location>
        <position position="169"/>
    </location>
    <ligand>
        <name>substrate</name>
    </ligand>
</feature>
<dbReference type="SUPFAM" id="SSF51351">
    <property type="entry name" value="Triosephosphate isomerase (TIM)"/>
    <property type="match status" value="1"/>
</dbReference>
<evidence type="ECO:0000256" key="7">
    <source>
        <dbReference type="ARBA" id="ARBA00023235"/>
    </source>
</evidence>
<keyword evidence="4 8" id="KW-0312">Gluconeogenesis</keyword>
<accession>A0A542W034</accession>
<dbReference type="PANTHER" id="PTHR21139">
    <property type="entry name" value="TRIOSEPHOSPHATE ISOMERASE"/>
    <property type="match status" value="1"/>
</dbReference>
<feature type="binding site" evidence="8">
    <location>
        <position position="208"/>
    </location>
    <ligand>
        <name>substrate</name>
    </ligand>
</feature>
<dbReference type="InterPro" id="IPR013785">
    <property type="entry name" value="Aldolase_TIM"/>
</dbReference>
<gene>
    <name evidence="8" type="primary">tpiA</name>
    <name evidence="10" type="ORF">FBY58_0498</name>
</gene>
<name>A0A542W034_ZYMMB</name>
<dbReference type="GO" id="GO:0046166">
    <property type="term" value="P:glyceraldehyde-3-phosphate biosynthetic process"/>
    <property type="evidence" value="ECO:0007669"/>
    <property type="project" value="TreeGrafter"/>
</dbReference>
<dbReference type="UniPathway" id="UPA00138"/>
<evidence type="ECO:0000256" key="4">
    <source>
        <dbReference type="ARBA" id="ARBA00022432"/>
    </source>
</evidence>
<dbReference type="InterPro" id="IPR035990">
    <property type="entry name" value="TIM_sf"/>
</dbReference>
<dbReference type="GO" id="GO:0005829">
    <property type="term" value="C:cytosol"/>
    <property type="evidence" value="ECO:0007669"/>
    <property type="project" value="TreeGrafter"/>
</dbReference>
<dbReference type="RefSeq" id="WP_141919333.1">
    <property type="nucleotide sequence ID" value="NZ_VFOF01000001.1"/>
</dbReference>
<evidence type="ECO:0000256" key="6">
    <source>
        <dbReference type="ARBA" id="ARBA00023152"/>
    </source>
</evidence>
<keyword evidence="7 8" id="KW-0413">Isomerase</keyword>
<protein>
    <recommendedName>
        <fullName evidence="8 9">Triosephosphate isomerase</fullName>
        <shortName evidence="8">TIM</shortName>
        <shortName evidence="8">TPI</shortName>
        <ecNumber evidence="8 9">5.3.1.1</ecNumber>
    </recommendedName>
    <alternativeName>
        <fullName evidence="8">Triose-phosphate isomerase</fullName>
    </alternativeName>
</protein>
<evidence type="ECO:0000256" key="3">
    <source>
        <dbReference type="ARBA" id="ARBA00007422"/>
    </source>
</evidence>
<evidence type="ECO:0000256" key="8">
    <source>
        <dbReference type="HAMAP-Rule" id="MF_00147"/>
    </source>
</evidence>
<dbReference type="InterPro" id="IPR000652">
    <property type="entry name" value="Triosephosphate_isomerase"/>
</dbReference>
<feature type="binding site" evidence="8">
    <location>
        <begin position="10"/>
        <end position="12"/>
    </location>
    <ligand>
        <name>substrate</name>
    </ligand>
</feature>
<dbReference type="UniPathway" id="UPA00109">
    <property type="reaction ID" value="UER00189"/>
</dbReference>
<dbReference type="PROSITE" id="PS00171">
    <property type="entry name" value="TIM_1"/>
    <property type="match status" value="1"/>
</dbReference>
<evidence type="ECO:0000256" key="2">
    <source>
        <dbReference type="ARBA" id="ARBA00004939"/>
    </source>
</evidence>
<dbReference type="Pfam" id="PF00121">
    <property type="entry name" value="TIM"/>
    <property type="match status" value="1"/>
</dbReference>
<dbReference type="GO" id="GO:0006096">
    <property type="term" value="P:glycolytic process"/>
    <property type="evidence" value="ECO:0007669"/>
    <property type="project" value="UniProtKB-UniRule"/>
</dbReference>
<evidence type="ECO:0000313" key="10">
    <source>
        <dbReference type="EMBL" id="TQL16945.1"/>
    </source>
</evidence>
<comment type="pathway">
    <text evidence="8 9">Carbohydrate biosynthesis; gluconeogenesis.</text>
</comment>
<comment type="caution">
    <text evidence="10">The sequence shown here is derived from an EMBL/GenBank/DDBJ whole genome shotgun (WGS) entry which is preliminary data.</text>
</comment>
<sequence>MTIRKLIAGNWKMNGSLGMLHELDGIAKATFAHPELDVVICPSFTLIAPAIVRQPDMTFGAQDCHYDESGSHTGCVSAPMLREVGASYVIVGHSERRIEQNETNEEIRAKTTTAIANGLITIVCIGESRAAHASGQALPIIGAQLDGCIPPDATSESLVVAYEPIWAIGTGNTPAPENIAEMHASIRDRLCLLLGSEGKKVRILYGGSVTGKNAAELMAIPDVNGTLVGGASLTAEQFVPIIEAGGRLTA</sequence>
<feature type="active site" description="Electrophile" evidence="8">
    <location>
        <position position="93"/>
    </location>
</feature>
<dbReference type="GO" id="GO:0019563">
    <property type="term" value="P:glycerol catabolic process"/>
    <property type="evidence" value="ECO:0007669"/>
    <property type="project" value="TreeGrafter"/>
</dbReference>
<feature type="active site" description="Proton acceptor" evidence="8">
    <location>
        <position position="163"/>
    </location>
</feature>
<comment type="subunit">
    <text evidence="8 9">Homodimer.</text>
</comment>
<dbReference type="EMBL" id="VFOF01000001">
    <property type="protein sequence ID" value="TQL16945.1"/>
    <property type="molecule type" value="Genomic_DNA"/>
</dbReference>
<comment type="similarity">
    <text evidence="3 8 9">Belongs to the triosephosphate isomerase family.</text>
</comment>
<evidence type="ECO:0000313" key="11">
    <source>
        <dbReference type="Proteomes" id="UP000316887"/>
    </source>
</evidence>
<keyword evidence="5 8" id="KW-0963">Cytoplasm</keyword>
<evidence type="ECO:0000256" key="1">
    <source>
        <dbReference type="ARBA" id="ARBA00000148"/>
    </source>
</evidence>
<proteinExistence type="inferred from homology"/>
<feature type="binding site" evidence="8">
    <location>
        <begin position="229"/>
        <end position="230"/>
    </location>
    <ligand>
        <name>substrate</name>
    </ligand>
</feature>
<comment type="subcellular location">
    <subcellularLocation>
        <location evidence="8 9">Cytoplasm</location>
    </subcellularLocation>
</comment>
<dbReference type="PANTHER" id="PTHR21139:SF42">
    <property type="entry name" value="TRIOSEPHOSPHATE ISOMERASE"/>
    <property type="match status" value="1"/>
</dbReference>
<dbReference type="UniPathway" id="UPA01066"/>
<dbReference type="NCBIfam" id="TIGR00419">
    <property type="entry name" value="tim"/>
    <property type="match status" value="1"/>
</dbReference>
<dbReference type="EC" id="5.3.1.1" evidence="8 9"/>
<dbReference type="CDD" id="cd00311">
    <property type="entry name" value="TIM"/>
    <property type="match status" value="1"/>
</dbReference>
<dbReference type="HAMAP" id="MF_00147_B">
    <property type="entry name" value="TIM_B"/>
    <property type="match status" value="1"/>
</dbReference>
<comment type="catalytic activity">
    <reaction evidence="1">
        <text>L-erythrulose 1-phosphate = D-erythrulose 4-phosphate</text>
        <dbReference type="Rhea" id="RHEA:49588"/>
        <dbReference type="ChEBI" id="CHEBI:58002"/>
        <dbReference type="ChEBI" id="CHEBI:90796"/>
        <dbReference type="EC" id="5.3.1.33"/>
    </reaction>
</comment>
<reference evidence="10 11" key="1">
    <citation type="submission" date="2019-06" db="EMBL/GenBank/DDBJ databases">
        <title>Genome sequencing of Zymomonas mobilis strains for genetic engineering and biofuel applications.</title>
        <authorList>
            <person name="Teravest M."/>
        </authorList>
    </citation>
    <scope>NUCLEOTIDE SEQUENCE [LARGE SCALE GENOMIC DNA]</scope>
    <source>
        <strain evidence="10 11">AN0101</strain>
    </source>
</reference>
<evidence type="ECO:0000256" key="5">
    <source>
        <dbReference type="ARBA" id="ARBA00022490"/>
    </source>
</evidence>
<dbReference type="Gene3D" id="3.20.20.70">
    <property type="entry name" value="Aldolase class I"/>
    <property type="match status" value="1"/>
</dbReference>
<comment type="function">
    <text evidence="8">Involved in the gluconeogenesis. Catalyzes stereospecifically the conversion of dihydroxyacetone phosphate (DHAP) to D-glyceraldehyde-3-phosphate (G3P).</text>
</comment>
<keyword evidence="6 8" id="KW-0324">Glycolysis</keyword>
<dbReference type="InterPro" id="IPR022896">
    <property type="entry name" value="TrioseP_Isoase_bac/euk"/>
</dbReference>
<dbReference type="AlphaFoldDB" id="A0A542W034"/>